<keyword evidence="3" id="KW-1185">Reference proteome</keyword>
<proteinExistence type="predicted"/>
<name>A0AAV8YNM8_9CUCU</name>
<dbReference type="InterPro" id="IPR050863">
    <property type="entry name" value="CenT-Element_Derived"/>
</dbReference>
<dbReference type="InterPro" id="IPR004875">
    <property type="entry name" value="DDE_SF_endonuclease_dom"/>
</dbReference>
<dbReference type="PANTHER" id="PTHR19303">
    <property type="entry name" value="TRANSPOSON"/>
    <property type="match status" value="1"/>
</dbReference>
<evidence type="ECO:0000313" key="2">
    <source>
        <dbReference type="EMBL" id="KAJ8953380.1"/>
    </source>
</evidence>
<organism evidence="2 3">
    <name type="scientific">Aromia moschata</name>
    <dbReference type="NCBI Taxonomy" id="1265417"/>
    <lineage>
        <taxon>Eukaryota</taxon>
        <taxon>Metazoa</taxon>
        <taxon>Ecdysozoa</taxon>
        <taxon>Arthropoda</taxon>
        <taxon>Hexapoda</taxon>
        <taxon>Insecta</taxon>
        <taxon>Pterygota</taxon>
        <taxon>Neoptera</taxon>
        <taxon>Endopterygota</taxon>
        <taxon>Coleoptera</taxon>
        <taxon>Polyphaga</taxon>
        <taxon>Cucujiformia</taxon>
        <taxon>Chrysomeloidea</taxon>
        <taxon>Cerambycidae</taxon>
        <taxon>Cerambycinae</taxon>
        <taxon>Callichromatini</taxon>
        <taxon>Aromia</taxon>
    </lineage>
</organism>
<dbReference type="PANTHER" id="PTHR19303:SF71">
    <property type="entry name" value="ZINC FINGER PHD-TYPE DOMAIN-CONTAINING PROTEIN"/>
    <property type="match status" value="1"/>
</dbReference>
<evidence type="ECO:0000313" key="3">
    <source>
        <dbReference type="Proteomes" id="UP001162162"/>
    </source>
</evidence>
<sequence>MYGIIVQWHRRTGYRDSLKGIQNQFAHQKLQASPEQLHLTDTMLVCFFDNLSSVDDRYQFNISDVYNVDETGLTTVQKQSKIVAKKRNQASRGNNFGRTGTTISTAGNSVPPMLIFPRKKFQQFMIANAPPGCIEVASPCGWITDELFLQFIKQFAAFTRCTADKPVLLLLDNNESHLSIAVLNYCKANGIVL</sequence>
<accession>A0AAV8YNM8</accession>
<dbReference type="GO" id="GO:0003677">
    <property type="term" value="F:DNA binding"/>
    <property type="evidence" value="ECO:0007669"/>
    <property type="project" value="TreeGrafter"/>
</dbReference>
<comment type="caution">
    <text evidence="2">The sequence shown here is derived from an EMBL/GenBank/DDBJ whole genome shotgun (WGS) entry which is preliminary data.</text>
</comment>
<gene>
    <name evidence="2" type="ORF">NQ318_023497</name>
</gene>
<dbReference type="Proteomes" id="UP001162162">
    <property type="component" value="Unassembled WGS sequence"/>
</dbReference>
<evidence type="ECO:0000259" key="1">
    <source>
        <dbReference type="Pfam" id="PF03184"/>
    </source>
</evidence>
<dbReference type="Pfam" id="PF03184">
    <property type="entry name" value="DDE_1"/>
    <property type="match status" value="1"/>
</dbReference>
<reference evidence="2" key="1">
    <citation type="journal article" date="2023" name="Insect Mol. Biol.">
        <title>Genome sequencing provides insights into the evolution of gene families encoding plant cell wall-degrading enzymes in longhorned beetles.</title>
        <authorList>
            <person name="Shin N.R."/>
            <person name="Okamura Y."/>
            <person name="Kirsch R."/>
            <person name="Pauchet Y."/>
        </authorList>
    </citation>
    <scope>NUCLEOTIDE SEQUENCE</scope>
    <source>
        <strain evidence="2">AMC_N1</strain>
    </source>
</reference>
<protein>
    <recommendedName>
        <fullName evidence="1">DDE-1 domain-containing protein</fullName>
    </recommendedName>
</protein>
<dbReference type="AlphaFoldDB" id="A0AAV8YNM8"/>
<feature type="domain" description="DDE-1" evidence="1">
    <location>
        <begin position="103"/>
        <end position="189"/>
    </location>
</feature>
<dbReference type="EMBL" id="JAPWTK010000056">
    <property type="protein sequence ID" value="KAJ8953380.1"/>
    <property type="molecule type" value="Genomic_DNA"/>
</dbReference>
<dbReference type="GO" id="GO:0005634">
    <property type="term" value="C:nucleus"/>
    <property type="evidence" value="ECO:0007669"/>
    <property type="project" value="TreeGrafter"/>
</dbReference>